<organism evidence="2 3">
    <name type="scientific">Heterorhabditis bacteriophora</name>
    <name type="common">Entomopathogenic nematode worm</name>
    <dbReference type="NCBI Taxonomy" id="37862"/>
    <lineage>
        <taxon>Eukaryota</taxon>
        <taxon>Metazoa</taxon>
        <taxon>Ecdysozoa</taxon>
        <taxon>Nematoda</taxon>
        <taxon>Chromadorea</taxon>
        <taxon>Rhabditida</taxon>
        <taxon>Rhabditina</taxon>
        <taxon>Rhabditomorpha</taxon>
        <taxon>Strongyloidea</taxon>
        <taxon>Heterorhabditidae</taxon>
        <taxon>Heterorhabditis</taxon>
    </lineage>
</organism>
<keyword evidence="1" id="KW-1133">Transmembrane helix</keyword>
<feature type="transmembrane region" description="Helical" evidence="1">
    <location>
        <begin position="107"/>
        <end position="128"/>
    </location>
</feature>
<proteinExistence type="predicted"/>
<reference evidence="3" key="1">
    <citation type="submission" date="2016-11" db="UniProtKB">
        <authorList>
            <consortium name="WormBaseParasite"/>
        </authorList>
    </citation>
    <scope>IDENTIFICATION</scope>
</reference>
<evidence type="ECO:0000256" key="1">
    <source>
        <dbReference type="SAM" id="Phobius"/>
    </source>
</evidence>
<dbReference type="AlphaFoldDB" id="A0A1I7WRF0"/>
<keyword evidence="1" id="KW-0812">Transmembrane</keyword>
<feature type="transmembrane region" description="Helical" evidence="1">
    <location>
        <begin position="32"/>
        <end position="54"/>
    </location>
</feature>
<sequence>MKLIEFPRRKQGFAAYVRLRGWSSDGSRGRSLGTDLICFAILSPVALGATFMCMKSALSRKKMLHGDDEMFSPPGVFNHSFPFTDILITLNKDLFQKCLRYSLCHSFLSWSTVYGSQLLLLTILRSSICGRREMSFPLLIIYIYIYIYSIYHPSSSYNRTLNLNSNQDTGASRVENIMPSVSTAPLCDFQNVGNHFNATLCHEQKIARVFPVACMLCLDQMNSTDKHFQPCSCEILVHVACALSDDRWLSRKCVRCGLFLQKPVPTYKLTVPLLEADRKKCDICSNVRFQENYVRRYDARMIRPCFCEIEYHHGCIAEAVLQRKQCRLCGVKYRFYTFDFRSMDENDRSLAIREGDISLGQYLLGHKLTGSWQSSSTPLAASGLQKFSFDTPNKYGLQE</sequence>
<protein>
    <submittedName>
        <fullName evidence="3">RING-type domain-containing protein</fullName>
    </submittedName>
</protein>
<keyword evidence="2" id="KW-1185">Reference proteome</keyword>
<feature type="transmembrane region" description="Helical" evidence="1">
    <location>
        <begin position="134"/>
        <end position="151"/>
    </location>
</feature>
<evidence type="ECO:0000313" key="2">
    <source>
        <dbReference type="Proteomes" id="UP000095283"/>
    </source>
</evidence>
<keyword evidence="1" id="KW-0472">Membrane</keyword>
<evidence type="ECO:0000313" key="3">
    <source>
        <dbReference type="WBParaSite" id="Hba_07718"/>
    </source>
</evidence>
<dbReference type="Proteomes" id="UP000095283">
    <property type="component" value="Unplaced"/>
</dbReference>
<dbReference type="WBParaSite" id="Hba_07718">
    <property type="protein sequence ID" value="Hba_07718"/>
    <property type="gene ID" value="Hba_07718"/>
</dbReference>
<name>A0A1I7WRF0_HETBA</name>
<accession>A0A1I7WRF0</accession>